<feature type="compositionally biased region" description="Basic and acidic residues" evidence="1">
    <location>
        <begin position="136"/>
        <end position="147"/>
    </location>
</feature>
<feature type="region of interest" description="Disordered" evidence="1">
    <location>
        <begin position="414"/>
        <end position="433"/>
    </location>
</feature>
<evidence type="ECO:0000256" key="1">
    <source>
        <dbReference type="SAM" id="MobiDB-lite"/>
    </source>
</evidence>
<dbReference type="InterPro" id="IPR055781">
    <property type="entry name" value="DUF7357"/>
</dbReference>
<evidence type="ECO:0000313" key="3">
    <source>
        <dbReference type="EMBL" id="KAF2730716.1"/>
    </source>
</evidence>
<feature type="compositionally biased region" description="Basic residues" evidence="1">
    <location>
        <begin position="273"/>
        <end position="285"/>
    </location>
</feature>
<proteinExistence type="predicted"/>
<keyword evidence="4" id="KW-1185">Reference proteome</keyword>
<reference evidence="3" key="1">
    <citation type="journal article" date="2020" name="Stud. Mycol.">
        <title>101 Dothideomycetes genomes: a test case for predicting lifestyles and emergence of pathogens.</title>
        <authorList>
            <person name="Haridas S."/>
            <person name="Albert R."/>
            <person name="Binder M."/>
            <person name="Bloem J."/>
            <person name="Labutti K."/>
            <person name="Salamov A."/>
            <person name="Andreopoulos B."/>
            <person name="Baker S."/>
            <person name="Barry K."/>
            <person name="Bills G."/>
            <person name="Bluhm B."/>
            <person name="Cannon C."/>
            <person name="Castanera R."/>
            <person name="Culley D."/>
            <person name="Daum C."/>
            <person name="Ezra D."/>
            <person name="Gonzalez J."/>
            <person name="Henrissat B."/>
            <person name="Kuo A."/>
            <person name="Liang C."/>
            <person name="Lipzen A."/>
            <person name="Lutzoni F."/>
            <person name="Magnuson J."/>
            <person name="Mondo S."/>
            <person name="Nolan M."/>
            <person name="Ohm R."/>
            <person name="Pangilinan J."/>
            <person name="Park H.-J."/>
            <person name="Ramirez L."/>
            <person name="Alfaro M."/>
            <person name="Sun H."/>
            <person name="Tritt A."/>
            <person name="Yoshinaga Y."/>
            <person name="Zwiers L.-H."/>
            <person name="Turgeon B."/>
            <person name="Goodwin S."/>
            <person name="Spatafora J."/>
            <person name="Crous P."/>
            <person name="Grigoriev I."/>
        </authorList>
    </citation>
    <scope>NUCLEOTIDE SEQUENCE</scope>
    <source>
        <strain evidence="3">CBS 125425</strain>
    </source>
</reference>
<accession>A0A9P4QTL7</accession>
<organism evidence="3 4">
    <name type="scientific">Polyplosphaeria fusca</name>
    <dbReference type="NCBI Taxonomy" id="682080"/>
    <lineage>
        <taxon>Eukaryota</taxon>
        <taxon>Fungi</taxon>
        <taxon>Dikarya</taxon>
        <taxon>Ascomycota</taxon>
        <taxon>Pezizomycotina</taxon>
        <taxon>Dothideomycetes</taxon>
        <taxon>Pleosporomycetidae</taxon>
        <taxon>Pleosporales</taxon>
        <taxon>Tetraplosphaeriaceae</taxon>
        <taxon>Polyplosphaeria</taxon>
    </lineage>
</organism>
<feature type="region of interest" description="Disordered" evidence="1">
    <location>
        <begin position="355"/>
        <end position="377"/>
    </location>
</feature>
<dbReference type="AlphaFoldDB" id="A0A9P4QTL7"/>
<feature type="compositionally biased region" description="Polar residues" evidence="1">
    <location>
        <begin position="325"/>
        <end position="337"/>
    </location>
</feature>
<feature type="compositionally biased region" description="Polar residues" evidence="1">
    <location>
        <begin position="148"/>
        <end position="161"/>
    </location>
</feature>
<comment type="caution">
    <text evidence="3">The sequence shown here is derived from an EMBL/GenBank/DDBJ whole genome shotgun (WGS) entry which is preliminary data.</text>
</comment>
<feature type="domain" description="DUF7357" evidence="2">
    <location>
        <begin position="1"/>
        <end position="132"/>
    </location>
</feature>
<feature type="compositionally biased region" description="Low complexity" evidence="1">
    <location>
        <begin position="235"/>
        <end position="255"/>
    </location>
</feature>
<dbReference type="Proteomes" id="UP000799444">
    <property type="component" value="Unassembled WGS sequence"/>
</dbReference>
<feature type="region of interest" description="Disordered" evidence="1">
    <location>
        <begin position="115"/>
        <end position="337"/>
    </location>
</feature>
<dbReference type="OrthoDB" id="5368821at2759"/>
<dbReference type="Pfam" id="PF24054">
    <property type="entry name" value="DUF7357"/>
    <property type="match status" value="1"/>
</dbReference>
<gene>
    <name evidence="3" type="ORF">EJ04DRAFT_579659</name>
</gene>
<protein>
    <recommendedName>
        <fullName evidence="2">DUF7357 domain-containing protein</fullName>
    </recommendedName>
</protein>
<evidence type="ECO:0000259" key="2">
    <source>
        <dbReference type="Pfam" id="PF24054"/>
    </source>
</evidence>
<evidence type="ECO:0000313" key="4">
    <source>
        <dbReference type="Proteomes" id="UP000799444"/>
    </source>
</evidence>
<dbReference type="EMBL" id="ML996211">
    <property type="protein sequence ID" value="KAF2730716.1"/>
    <property type="molecule type" value="Genomic_DNA"/>
</dbReference>
<feature type="compositionally biased region" description="Low complexity" evidence="1">
    <location>
        <begin position="213"/>
        <end position="222"/>
    </location>
</feature>
<name>A0A9P4QTL7_9PLEO</name>
<sequence>MRLRLSVQRHGLPAVNLVWPVPDTNSPQAYTIARLLEDVNKIFPLEAEQWGLEDYTVELDGFECLHFTPVFQALKENDQLTIRPLLTAEVRARTLSGRYQINEGGQHLVDGVPFGRPYLRAPNRPAVAIPSRKRRRLDDDTGKEHSEQTTVNVSSPATTAKSVRFEQPQIEYPGHLDGDASENESEDDDFDLAESETSDTSSSDESDSDTDTEASSSELSDSQTKYDNQSKSDSDSSSDTSSDSDSDSSSASEDSGPTYEPITKNRNSETQRRNQRRKNALHLKKLKESGDLEANATLQDLKAWRDKGSKQNPQDNDYQGDRHGPNTTATVKKTRSTVPNLHAFKRILETQATRPGMIRTRNRKQQEAPVDPEPPKRNCKVSAYECIHEDITLKAPPFPFKQHWDKEAIEKMHQLEEEDRSKKGSRKNKRLRMEQNPAELDAVMLDYGDAEVENQLLQEIQTAVTADLPTLPDDVESLASIDAADIKVGAIIVFKEMAMDPISFAPAVSTFKTAAIESVEAGHELGLRLAKRDVVHKEKKYDKKGNRVYDKVDKLMMDESDEEGDGLHWAYLHELLDVKLLQAA</sequence>
<feature type="compositionally biased region" description="Acidic residues" evidence="1">
    <location>
        <begin position="179"/>
        <end position="212"/>
    </location>
</feature>